<comment type="caution">
    <text evidence="13">The sequence shown here is derived from an EMBL/GenBank/DDBJ whole genome shotgun (WGS) entry which is preliminary data.</text>
</comment>
<evidence type="ECO:0000256" key="4">
    <source>
        <dbReference type="ARBA" id="ARBA00022481"/>
    </source>
</evidence>
<dbReference type="AlphaFoldDB" id="A0A4R6QJ65"/>
<dbReference type="GO" id="GO:0015628">
    <property type="term" value="P:protein secretion by the type II secretion system"/>
    <property type="evidence" value="ECO:0007669"/>
    <property type="project" value="InterPro"/>
</dbReference>
<evidence type="ECO:0000256" key="10">
    <source>
        <dbReference type="ARBA" id="ARBA00030775"/>
    </source>
</evidence>
<evidence type="ECO:0000256" key="7">
    <source>
        <dbReference type="ARBA" id="ARBA00022989"/>
    </source>
</evidence>
<evidence type="ECO:0000256" key="9">
    <source>
        <dbReference type="ARBA" id="ARBA00025772"/>
    </source>
</evidence>
<evidence type="ECO:0000259" key="12">
    <source>
        <dbReference type="Pfam" id="PF12019"/>
    </source>
</evidence>
<evidence type="ECO:0000256" key="3">
    <source>
        <dbReference type="ARBA" id="ARBA00022475"/>
    </source>
</evidence>
<dbReference type="Proteomes" id="UP000295361">
    <property type="component" value="Unassembled WGS sequence"/>
</dbReference>
<organism evidence="13 14">
    <name type="scientific">Roseateles toxinivorans</name>
    <dbReference type="NCBI Taxonomy" id="270368"/>
    <lineage>
        <taxon>Bacteria</taxon>
        <taxon>Pseudomonadati</taxon>
        <taxon>Pseudomonadota</taxon>
        <taxon>Betaproteobacteria</taxon>
        <taxon>Burkholderiales</taxon>
        <taxon>Sphaerotilaceae</taxon>
        <taxon>Roseateles</taxon>
    </lineage>
</organism>
<keyword evidence="3" id="KW-1003">Cell membrane</keyword>
<dbReference type="InterPro" id="IPR012902">
    <property type="entry name" value="N_methyl_site"/>
</dbReference>
<dbReference type="Gene3D" id="3.55.40.10">
    <property type="entry name" value="minor pseudopilin epsh domain"/>
    <property type="match status" value="1"/>
</dbReference>
<keyword evidence="5" id="KW-0997">Cell inner membrane</keyword>
<name>A0A4R6QJ65_9BURK</name>
<accession>A0A4R6QJ65</accession>
<evidence type="ECO:0000256" key="5">
    <source>
        <dbReference type="ARBA" id="ARBA00022519"/>
    </source>
</evidence>
<feature type="transmembrane region" description="Helical" evidence="11">
    <location>
        <begin position="12"/>
        <end position="33"/>
    </location>
</feature>
<evidence type="ECO:0000256" key="2">
    <source>
        <dbReference type="ARBA" id="ARBA00021549"/>
    </source>
</evidence>
<dbReference type="Pfam" id="PF12019">
    <property type="entry name" value="GspH"/>
    <property type="match status" value="1"/>
</dbReference>
<dbReference type="EMBL" id="SNXS01000006">
    <property type="protein sequence ID" value="TDP62780.1"/>
    <property type="molecule type" value="Genomic_DNA"/>
</dbReference>
<keyword evidence="8 11" id="KW-0472">Membrane</keyword>
<reference evidence="13 14" key="1">
    <citation type="submission" date="2019-03" db="EMBL/GenBank/DDBJ databases">
        <title>Genomic Encyclopedia of Type Strains, Phase IV (KMG-IV): sequencing the most valuable type-strain genomes for metagenomic binning, comparative biology and taxonomic classification.</title>
        <authorList>
            <person name="Goeker M."/>
        </authorList>
    </citation>
    <scope>NUCLEOTIDE SEQUENCE [LARGE SCALE GENOMIC DNA]</scope>
    <source>
        <strain evidence="13 14">DSM 16998</strain>
    </source>
</reference>
<sequence>MLIGRTPRRQLGFSLIETVVAMAVLVFMLAMAMPEAVSWIQGLKVRNAAEGIRSGIERARMEALKTNGNVGFWLVADASSKVPGNGCDLASNAATWVVSVTTPAGACAAEPSMTAGPRLVQSSGAVSGADRLTVTALSATDAAATRVRFNGLGQVIVEAGAIQVVDVVASNGDGRRLRVVVETGGAVRMCDRDVAADDPRACPVL</sequence>
<evidence type="ECO:0000313" key="14">
    <source>
        <dbReference type="Proteomes" id="UP000295361"/>
    </source>
</evidence>
<dbReference type="RefSeq" id="WP_133702895.1">
    <property type="nucleotide sequence ID" value="NZ_SNXS01000006.1"/>
</dbReference>
<dbReference type="Pfam" id="PF07963">
    <property type="entry name" value="N_methyl"/>
    <property type="match status" value="1"/>
</dbReference>
<evidence type="ECO:0000256" key="6">
    <source>
        <dbReference type="ARBA" id="ARBA00022692"/>
    </source>
</evidence>
<keyword evidence="7 11" id="KW-1133">Transmembrane helix</keyword>
<gene>
    <name evidence="13" type="ORF">DES47_10675</name>
</gene>
<feature type="domain" description="General secretion pathway GspH" evidence="12">
    <location>
        <begin position="48"/>
        <end position="185"/>
    </location>
</feature>
<keyword evidence="14" id="KW-1185">Reference proteome</keyword>
<comment type="subcellular location">
    <subcellularLocation>
        <location evidence="1">Cell inner membrane</location>
        <topology evidence="1">Single-pass membrane protein</topology>
    </subcellularLocation>
</comment>
<evidence type="ECO:0000256" key="1">
    <source>
        <dbReference type="ARBA" id="ARBA00004377"/>
    </source>
</evidence>
<dbReference type="InterPro" id="IPR045584">
    <property type="entry name" value="Pilin-like"/>
</dbReference>
<dbReference type="InParanoid" id="A0A4R6QJ65"/>
<protein>
    <recommendedName>
        <fullName evidence="2">Type II secretion system protein H</fullName>
    </recommendedName>
    <alternativeName>
        <fullName evidence="10">General secretion pathway protein H</fullName>
    </alternativeName>
</protein>
<dbReference type="GO" id="GO:0015627">
    <property type="term" value="C:type II protein secretion system complex"/>
    <property type="evidence" value="ECO:0007669"/>
    <property type="project" value="InterPro"/>
</dbReference>
<dbReference type="SUPFAM" id="SSF54523">
    <property type="entry name" value="Pili subunits"/>
    <property type="match status" value="1"/>
</dbReference>
<keyword evidence="4" id="KW-0488">Methylation</keyword>
<dbReference type="InterPro" id="IPR022346">
    <property type="entry name" value="T2SS_GspH"/>
</dbReference>
<proteinExistence type="inferred from homology"/>
<evidence type="ECO:0000256" key="11">
    <source>
        <dbReference type="SAM" id="Phobius"/>
    </source>
</evidence>
<comment type="similarity">
    <text evidence="9">Belongs to the GSP H family.</text>
</comment>
<dbReference type="OrthoDB" id="5956286at2"/>
<evidence type="ECO:0000313" key="13">
    <source>
        <dbReference type="EMBL" id="TDP62780.1"/>
    </source>
</evidence>
<dbReference type="GO" id="GO:0005886">
    <property type="term" value="C:plasma membrane"/>
    <property type="evidence" value="ECO:0007669"/>
    <property type="project" value="UniProtKB-SubCell"/>
</dbReference>
<keyword evidence="6 11" id="KW-0812">Transmembrane</keyword>
<evidence type="ECO:0000256" key="8">
    <source>
        <dbReference type="ARBA" id="ARBA00023136"/>
    </source>
</evidence>